<dbReference type="AlphaFoldDB" id="A0AAW8F5C8"/>
<protein>
    <submittedName>
        <fullName evidence="1">Uncharacterized protein</fullName>
    </submittedName>
</protein>
<name>A0AAW8F5C8_9ACTN</name>
<comment type="caution">
    <text evidence="1">The sequence shown here is derived from an EMBL/GenBank/DDBJ whole genome shotgun (WGS) entry which is preliminary data.</text>
</comment>
<proteinExistence type="predicted"/>
<evidence type="ECO:0000313" key="1">
    <source>
        <dbReference type="EMBL" id="MDQ0905024.1"/>
    </source>
</evidence>
<dbReference type="Proteomes" id="UP001234216">
    <property type="component" value="Unassembled WGS sequence"/>
</dbReference>
<sequence>MPPPASLAVQVRHALSEAGFHLVANTDSGTSGLQVSETPAGVLVRWVASDGFHALAAGQSGRAPDGGIRAVVQAAVGGVLMQRGHTVTTPEEDGILVLAPSTTPSQ</sequence>
<reference evidence="1" key="1">
    <citation type="submission" date="2023-07" db="EMBL/GenBank/DDBJ databases">
        <title>Comparative genomics of wheat-associated soil bacteria to identify genetic determinants of phenazine resistance.</title>
        <authorList>
            <person name="Mouncey N."/>
        </authorList>
    </citation>
    <scope>NUCLEOTIDE SEQUENCE</scope>
    <source>
        <strain evidence="1">V4I22</strain>
    </source>
</reference>
<organism evidence="1 2">
    <name type="scientific">Streptomyces canus</name>
    <dbReference type="NCBI Taxonomy" id="58343"/>
    <lineage>
        <taxon>Bacteria</taxon>
        <taxon>Bacillati</taxon>
        <taxon>Actinomycetota</taxon>
        <taxon>Actinomycetes</taxon>
        <taxon>Kitasatosporales</taxon>
        <taxon>Streptomycetaceae</taxon>
        <taxon>Streptomyces</taxon>
        <taxon>Streptomyces aurantiacus group</taxon>
    </lineage>
</organism>
<evidence type="ECO:0000313" key="2">
    <source>
        <dbReference type="Proteomes" id="UP001234216"/>
    </source>
</evidence>
<dbReference type="EMBL" id="JAUSZV010000005">
    <property type="protein sequence ID" value="MDQ0905024.1"/>
    <property type="molecule type" value="Genomic_DNA"/>
</dbReference>
<accession>A0AAW8F5C8</accession>
<gene>
    <name evidence="1" type="ORF">QFZ22_001009</name>
</gene>